<organism evidence="1 2">
    <name type="scientific">Glutamicibacter uratoxydans</name>
    <name type="common">Arthrobacter uratoxydans</name>
    <dbReference type="NCBI Taxonomy" id="43667"/>
    <lineage>
        <taxon>Bacteria</taxon>
        <taxon>Bacillati</taxon>
        <taxon>Actinomycetota</taxon>
        <taxon>Actinomycetes</taxon>
        <taxon>Micrococcales</taxon>
        <taxon>Micrococcaceae</taxon>
        <taxon>Glutamicibacter</taxon>
    </lineage>
</organism>
<dbReference type="InterPro" id="IPR016155">
    <property type="entry name" value="Mopterin_synth/thiamin_S_b"/>
</dbReference>
<keyword evidence="2" id="KW-1185">Reference proteome</keyword>
<evidence type="ECO:0000313" key="2">
    <source>
        <dbReference type="Proteomes" id="UP000316612"/>
    </source>
</evidence>
<dbReference type="CDD" id="cd00565">
    <property type="entry name" value="Ubl_ThiS"/>
    <property type="match status" value="1"/>
</dbReference>
<dbReference type="Proteomes" id="UP000316612">
    <property type="component" value="Unassembled WGS sequence"/>
</dbReference>
<comment type="caution">
    <text evidence="1">The sequence shown here is derived from an EMBL/GenBank/DDBJ whole genome shotgun (WGS) entry which is preliminary data.</text>
</comment>
<dbReference type="RefSeq" id="WP_141367374.1">
    <property type="nucleotide sequence ID" value="NZ_BAAAJL010000010.1"/>
</dbReference>
<dbReference type="InterPro" id="IPR003749">
    <property type="entry name" value="ThiS/MoaD-like"/>
</dbReference>
<dbReference type="EMBL" id="BJNY01000029">
    <property type="protein sequence ID" value="GED07855.1"/>
    <property type="molecule type" value="Genomic_DNA"/>
</dbReference>
<evidence type="ECO:0000313" key="1">
    <source>
        <dbReference type="EMBL" id="GED07855.1"/>
    </source>
</evidence>
<gene>
    <name evidence="1" type="ORF">AUR04nite_33870</name>
</gene>
<dbReference type="InterPro" id="IPR012675">
    <property type="entry name" value="Beta-grasp_dom_sf"/>
</dbReference>
<dbReference type="OrthoDB" id="163636at2"/>
<sequence>MSTIEINFNSQPTSVPAGTTLLEIIAGHIGKELTEAGQAVDGSKLGLAAAVNGAVVPRSGWAARELGEGHSVELVTAAQGG</sequence>
<dbReference type="SUPFAM" id="SSF54285">
    <property type="entry name" value="MoaD/ThiS"/>
    <property type="match status" value="1"/>
</dbReference>
<name>A0A4Y4DW75_GLUUR</name>
<proteinExistence type="predicted"/>
<evidence type="ECO:0008006" key="3">
    <source>
        <dbReference type="Google" id="ProtNLM"/>
    </source>
</evidence>
<dbReference type="Gene3D" id="3.10.20.30">
    <property type="match status" value="1"/>
</dbReference>
<protein>
    <recommendedName>
        <fullName evidence="3">Thiamine biosynthesis protein ThiS</fullName>
    </recommendedName>
</protein>
<dbReference type="NCBIfam" id="TIGR01683">
    <property type="entry name" value="thiS"/>
    <property type="match status" value="1"/>
</dbReference>
<reference evidence="1 2" key="1">
    <citation type="submission" date="2019-06" db="EMBL/GenBank/DDBJ databases">
        <title>Whole genome shotgun sequence of Glutamicibacter uratoxydans NBRC 15515.</title>
        <authorList>
            <person name="Hosoyama A."/>
            <person name="Uohara A."/>
            <person name="Ohji S."/>
            <person name="Ichikawa N."/>
        </authorList>
    </citation>
    <scope>NUCLEOTIDE SEQUENCE [LARGE SCALE GENOMIC DNA]</scope>
    <source>
        <strain evidence="1 2">NBRC 15515</strain>
    </source>
</reference>
<dbReference type="InterPro" id="IPR010035">
    <property type="entry name" value="Thi_S"/>
</dbReference>
<dbReference type="Pfam" id="PF02597">
    <property type="entry name" value="ThiS"/>
    <property type="match status" value="1"/>
</dbReference>
<dbReference type="AlphaFoldDB" id="A0A4Y4DW75"/>
<accession>A0A4Y4DW75</accession>